<organism evidence="1 2">
    <name type="scientific">Corymbia citriodora subsp. variegata</name>
    <dbReference type="NCBI Taxonomy" id="360336"/>
    <lineage>
        <taxon>Eukaryota</taxon>
        <taxon>Viridiplantae</taxon>
        <taxon>Streptophyta</taxon>
        <taxon>Embryophyta</taxon>
        <taxon>Tracheophyta</taxon>
        <taxon>Spermatophyta</taxon>
        <taxon>Magnoliopsida</taxon>
        <taxon>eudicotyledons</taxon>
        <taxon>Gunneridae</taxon>
        <taxon>Pentapetalae</taxon>
        <taxon>rosids</taxon>
        <taxon>malvids</taxon>
        <taxon>Myrtales</taxon>
        <taxon>Myrtaceae</taxon>
        <taxon>Myrtoideae</taxon>
        <taxon>Eucalypteae</taxon>
        <taxon>Corymbia</taxon>
    </lineage>
</organism>
<sequence length="88" mass="10136">MRARVVANARFLPSDYSKSFISFHRNRNVHVILELLSQFMKNNHFSSSFMFVHGIQASLANAARETVVDPRTAQPFFNTNSEPMGFNW</sequence>
<gene>
    <name evidence="1" type="ORF">BT93_L2794</name>
</gene>
<dbReference type="Proteomes" id="UP000806378">
    <property type="component" value="Unassembled WGS sequence"/>
</dbReference>
<protein>
    <submittedName>
        <fullName evidence="1">Uncharacterized protein</fullName>
    </submittedName>
</protein>
<comment type="caution">
    <text evidence="1">The sequence shown here is derived from an EMBL/GenBank/DDBJ whole genome shotgun (WGS) entry which is preliminary data.</text>
</comment>
<evidence type="ECO:0000313" key="1">
    <source>
        <dbReference type="EMBL" id="KAF7847607.1"/>
    </source>
</evidence>
<evidence type="ECO:0000313" key="2">
    <source>
        <dbReference type="Proteomes" id="UP000806378"/>
    </source>
</evidence>
<proteinExistence type="predicted"/>
<dbReference type="EMBL" id="MU090650">
    <property type="protein sequence ID" value="KAF7847607.1"/>
    <property type="molecule type" value="Genomic_DNA"/>
</dbReference>
<dbReference type="Gramene" id="rna-gnl|WGS:JABURB|Cocit.L2794.1">
    <property type="protein sequence ID" value="cds-KAF7847607.1"/>
    <property type="gene ID" value="gene-BT93_L2794"/>
</dbReference>
<name>A0A8T0CJ08_CORYI</name>
<dbReference type="AlphaFoldDB" id="A0A8T0CJ08"/>
<reference evidence="1" key="1">
    <citation type="submission" date="2020-05" db="EMBL/GenBank/DDBJ databases">
        <title>WGS assembly of Corymbia citriodora subspecies variegata.</title>
        <authorList>
            <person name="Barry K."/>
            <person name="Hundley H."/>
            <person name="Shu S."/>
            <person name="Jenkins J."/>
            <person name="Grimwood J."/>
            <person name="Baten A."/>
        </authorList>
    </citation>
    <scope>NUCLEOTIDE SEQUENCE</scope>
    <source>
        <strain evidence="1">CV2-018</strain>
    </source>
</reference>
<keyword evidence="2" id="KW-1185">Reference proteome</keyword>
<accession>A0A8T0CJ08</accession>